<evidence type="ECO:0000313" key="2">
    <source>
        <dbReference type="Proteomes" id="UP000326067"/>
    </source>
</evidence>
<gene>
    <name evidence="1" type="ORF">PS847_00960</name>
</gene>
<reference evidence="1 2" key="1">
    <citation type="submission" date="2019-09" db="EMBL/GenBank/DDBJ databases">
        <authorList>
            <person name="Chandra G."/>
            <person name="Truman W A."/>
        </authorList>
    </citation>
    <scope>NUCLEOTIDE SEQUENCE [LARGE SCALE GENOMIC DNA]</scope>
    <source>
        <strain evidence="1">PS847</strain>
    </source>
</reference>
<sequence>MSIDIDKSQADLVRRFVLSVTIPILHEIGHSAAVVATGTLFKIANRSFIITVRHLFDQVSDLTLLAYPENPLKGALRTFGDMKLYKPDDDKIDVAVIELHSQETIARLEARWQFLTLQNVASPSANPENGAVFVAGYPVALTGENNGWTHGSFLTAYTQRRPDVPADLKEPYIEGLDLFFDYGREAQALDGQSVFTPDLEGVSGGSVWELVESQSIIWSAVDNVRVVGVQSSFRHSDFTRAKNWWAVAKVLEQIDERLASEVRVRLDSNLS</sequence>
<dbReference type="Proteomes" id="UP000326067">
    <property type="component" value="Unassembled WGS sequence"/>
</dbReference>
<name>A0A5E7HLG9_PSEFL</name>
<protein>
    <recommendedName>
        <fullName evidence="3">Trypsin-like peptidase domain-containing protein</fullName>
    </recommendedName>
</protein>
<dbReference type="AlphaFoldDB" id="A0A5E7HLG9"/>
<evidence type="ECO:0008006" key="3">
    <source>
        <dbReference type="Google" id="ProtNLM"/>
    </source>
</evidence>
<organism evidence="1 2">
    <name type="scientific">Pseudomonas fluorescens</name>
    <dbReference type="NCBI Taxonomy" id="294"/>
    <lineage>
        <taxon>Bacteria</taxon>
        <taxon>Pseudomonadati</taxon>
        <taxon>Pseudomonadota</taxon>
        <taxon>Gammaproteobacteria</taxon>
        <taxon>Pseudomonadales</taxon>
        <taxon>Pseudomonadaceae</taxon>
        <taxon>Pseudomonas</taxon>
    </lineage>
</organism>
<accession>A0A5E7HLG9</accession>
<dbReference type="InterPro" id="IPR009003">
    <property type="entry name" value="Peptidase_S1_PA"/>
</dbReference>
<evidence type="ECO:0000313" key="1">
    <source>
        <dbReference type="EMBL" id="VVO64166.1"/>
    </source>
</evidence>
<dbReference type="SUPFAM" id="SSF50494">
    <property type="entry name" value="Trypsin-like serine proteases"/>
    <property type="match status" value="1"/>
</dbReference>
<dbReference type="EMBL" id="CABVIC010000001">
    <property type="protein sequence ID" value="VVO64166.1"/>
    <property type="molecule type" value="Genomic_DNA"/>
</dbReference>
<dbReference type="RefSeq" id="WP_150635299.1">
    <property type="nucleotide sequence ID" value="NZ_CABVIC010000001.1"/>
</dbReference>
<proteinExistence type="predicted"/>